<evidence type="ECO:0000313" key="2">
    <source>
        <dbReference type="EMBL" id="CAE8656023.1"/>
    </source>
</evidence>
<evidence type="ECO:0000313" key="3">
    <source>
        <dbReference type="Proteomes" id="UP000626109"/>
    </source>
</evidence>
<gene>
    <name evidence="2" type="ORF">PGLA2088_LOCUS11949</name>
</gene>
<organism evidence="2 3">
    <name type="scientific">Polarella glacialis</name>
    <name type="common">Dinoflagellate</name>
    <dbReference type="NCBI Taxonomy" id="89957"/>
    <lineage>
        <taxon>Eukaryota</taxon>
        <taxon>Sar</taxon>
        <taxon>Alveolata</taxon>
        <taxon>Dinophyceae</taxon>
        <taxon>Suessiales</taxon>
        <taxon>Suessiaceae</taxon>
        <taxon>Polarella</taxon>
    </lineage>
</organism>
<feature type="region of interest" description="Disordered" evidence="1">
    <location>
        <begin position="193"/>
        <end position="212"/>
    </location>
</feature>
<accession>A0A813IRS0</accession>
<dbReference type="Proteomes" id="UP000626109">
    <property type="component" value="Unassembled WGS sequence"/>
</dbReference>
<sequence length="212" mass="23095">MAGSSGMALGKMDCNKNPWNAMKIFQEATRKEEMAKENSELKAGGPQRFRFQAPGEEVELKLLRSQPQLNGVRGLIDFTNTDENGYLKVRMPKWARTTRAGSRAKLGADSGLEGSRYLKIRPQNLVHVRQCSDSRPRGGILKEFLGIGDDEVSVKSCTDTNASCSRLGTGCSRLSTGLRSNASLPLLPRLSSSPALSLRPSSSVSGFRRGAY</sequence>
<dbReference type="AlphaFoldDB" id="A0A813IRS0"/>
<proteinExistence type="predicted"/>
<comment type="caution">
    <text evidence="2">The sequence shown here is derived from an EMBL/GenBank/DDBJ whole genome shotgun (WGS) entry which is preliminary data.</text>
</comment>
<evidence type="ECO:0000256" key="1">
    <source>
        <dbReference type="SAM" id="MobiDB-lite"/>
    </source>
</evidence>
<name>A0A813IRS0_POLGL</name>
<feature type="compositionally biased region" description="Low complexity" evidence="1">
    <location>
        <begin position="193"/>
        <end position="203"/>
    </location>
</feature>
<reference evidence="2" key="1">
    <citation type="submission" date="2021-02" db="EMBL/GenBank/DDBJ databases">
        <authorList>
            <person name="Dougan E. K."/>
            <person name="Rhodes N."/>
            <person name="Thang M."/>
            <person name="Chan C."/>
        </authorList>
    </citation>
    <scope>NUCLEOTIDE SEQUENCE</scope>
</reference>
<dbReference type="EMBL" id="CAJNNW010013958">
    <property type="protein sequence ID" value="CAE8656023.1"/>
    <property type="molecule type" value="Genomic_DNA"/>
</dbReference>
<protein>
    <submittedName>
        <fullName evidence="2">Uncharacterized protein</fullName>
    </submittedName>
</protein>